<evidence type="ECO:0000313" key="2">
    <source>
        <dbReference type="Proteomes" id="UP001580346"/>
    </source>
</evidence>
<keyword evidence="2" id="KW-1185">Reference proteome</keyword>
<protein>
    <recommendedName>
        <fullName evidence="3">HNH endonuclease</fullName>
    </recommendedName>
</protein>
<comment type="caution">
    <text evidence="1">The sequence shown here is derived from an EMBL/GenBank/DDBJ whole genome shotgun (WGS) entry which is preliminary data.</text>
</comment>
<evidence type="ECO:0008006" key="3">
    <source>
        <dbReference type="Google" id="ProtNLM"/>
    </source>
</evidence>
<reference evidence="1 2" key="1">
    <citation type="submission" date="2024-09" db="EMBL/GenBank/DDBJ databases">
        <title>Paenibacillus zeirhizospherea sp. nov., isolated from surface of the maize (Zea mays) roots in a horticulture field, Hungary.</title>
        <authorList>
            <person name="Marton D."/>
            <person name="Farkas M."/>
            <person name="Bedics A."/>
            <person name="Toth E."/>
            <person name="Tancsics A."/>
            <person name="Boka K."/>
            <person name="Maroti G."/>
            <person name="Kriszt B."/>
            <person name="Cserhati M."/>
        </authorList>
    </citation>
    <scope>NUCLEOTIDE SEQUENCE [LARGE SCALE GENOMIC DNA]</scope>
    <source>
        <strain evidence="1 2">KCTC 33519</strain>
    </source>
</reference>
<accession>A0ABV5AYL7</accession>
<sequence>MMDKLSDYKLKIDIKTDFHGHTVRKNIPRSLWNKIRLAILEEYNYTCSVCGNSPPEEQYKTLNVHEIEEHINDEIRLCVLKGLDLLCWDCHAFQHIGRTLGVLSEEQINKLILHFMKVNNCSKSDYKEYYRSIMQKNAEMVMERISKIRKGSVAIEKSVFYRIDAEIPYKEDVIKQLADKGIYKF</sequence>
<organism evidence="1 2">
    <name type="scientific">Paenibacillus enshidis</name>
    <dbReference type="NCBI Taxonomy" id="1458439"/>
    <lineage>
        <taxon>Bacteria</taxon>
        <taxon>Bacillati</taxon>
        <taxon>Bacillota</taxon>
        <taxon>Bacilli</taxon>
        <taxon>Bacillales</taxon>
        <taxon>Paenibacillaceae</taxon>
        <taxon>Paenibacillus</taxon>
    </lineage>
</organism>
<dbReference type="Proteomes" id="UP001580346">
    <property type="component" value="Unassembled WGS sequence"/>
</dbReference>
<evidence type="ECO:0000313" key="1">
    <source>
        <dbReference type="EMBL" id="MFB5269308.1"/>
    </source>
</evidence>
<dbReference type="EMBL" id="JBHHMI010000029">
    <property type="protein sequence ID" value="MFB5269308.1"/>
    <property type="molecule type" value="Genomic_DNA"/>
</dbReference>
<name>A0ABV5AYL7_9BACL</name>
<proteinExistence type="predicted"/>
<gene>
    <name evidence="1" type="ORF">ACE41H_21335</name>
</gene>
<dbReference type="RefSeq" id="WP_375357581.1">
    <property type="nucleotide sequence ID" value="NZ_JBHHMI010000029.1"/>
</dbReference>